<dbReference type="Proteomes" id="UP000463700">
    <property type="component" value="Unassembled WGS sequence"/>
</dbReference>
<keyword evidence="1" id="KW-1133">Transmembrane helix</keyword>
<comment type="caution">
    <text evidence="2">The sequence shown here is derived from an EMBL/GenBank/DDBJ whole genome shotgun (WGS) entry which is preliminary data.</text>
</comment>
<name>A0A6N6W8D7_9BURK</name>
<gene>
    <name evidence="2" type="ORF">FSO04_26250</name>
</gene>
<keyword evidence="1" id="KW-0472">Membrane</keyword>
<protein>
    <submittedName>
        <fullName evidence="2">Uncharacterized protein</fullName>
    </submittedName>
</protein>
<evidence type="ECO:0000313" key="2">
    <source>
        <dbReference type="EMBL" id="KAE8756947.1"/>
    </source>
</evidence>
<evidence type="ECO:0000256" key="1">
    <source>
        <dbReference type="SAM" id="Phobius"/>
    </source>
</evidence>
<accession>A0A6N6W8D7</accession>
<dbReference type="EMBL" id="VOSW01000054">
    <property type="protein sequence ID" value="KAE8756947.1"/>
    <property type="molecule type" value="Genomic_DNA"/>
</dbReference>
<feature type="transmembrane region" description="Helical" evidence="1">
    <location>
        <begin position="76"/>
        <end position="94"/>
    </location>
</feature>
<dbReference type="AlphaFoldDB" id="A0A6N6W8D7"/>
<dbReference type="RefSeq" id="WP_154564001.1">
    <property type="nucleotide sequence ID" value="NZ_VOSW01000054.1"/>
</dbReference>
<organism evidence="2 3">
    <name type="scientific">Paraburkholderia madseniana</name>
    <dbReference type="NCBI Taxonomy" id="2599607"/>
    <lineage>
        <taxon>Bacteria</taxon>
        <taxon>Pseudomonadati</taxon>
        <taxon>Pseudomonadota</taxon>
        <taxon>Betaproteobacteria</taxon>
        <taxon>Burkholderiales</taxon>
        <taxon>Burkholderiaceae</taxon>
        <taxon>Paraburkholderia</taxon>
    </lineage>
</organism>
<feature type="transmembrane region" description="Helical" evidence="1">
    <location>
        <begin position="44"/>
        <end position="64"/>
    </location>
</feature>
<keyword evidence="1" id="KW-0812">Transmembrane</keyword>
<evidence type="ECO:0000313" key="3">
    <source>
        <dbReference type="Proteomes" id="UP000463700"/>
    </source>
</evidence>
<reference evidence="2 3" key="1">
    <citation type="journal article" date="2020" name="Int. J. Syst. Evol. Microbiol.">
        <title>Paraburkholderia madseniana sp. nov., a phenolic acid-degrading bacterium isolated from acidic forest soil.</title>
        <authorList>
            <person name="Wilhelm R.C."/>
            <person name="Murphy S.J.L."/>
            <person name="Feriancek N.M."/>
            <person name="Karasz D.C."/>
            <person name="DeRito C.M."/>
            <person name="Newman J.D."/>
            <person name="Buckley D.H."/>
        </authorList>
    </citation>
    <scope>NUCLEOTIDE SEQUENCE [LARGE SCALE GENOMIC DNA]</scope>
    <source>
        <strain evidence="2 3">RP11</strain>
    </source>
</reference>
<proteinExistence type="predicted"/>
<sequence length="100" mass="11624">MFKNAWGGKEPLWKVWWGLGIPTCAILILINAYVMYALPLPTPYAIWIPALVVEIVLLAAWTRTAWICAPNVKHRVWMYLARIWIVLWLLSQVQRTLQHG</sequence>
<dbReference type="OrthoDB" id="9130879at2"/>
<feature type="transmembrane region" description="Helical" evidence="1">
    <location>
        <begin position="12"/>
        <end position="38"/>
    </location>
</feature>